<protein>
    <recommendedName>
        <fullName evidence="2">Putative pyrophosphorylase ModD</fullName>
    </recommendedName>
</protein>
<dbReference type="EMBL" id="JAPDPI010000028">
    <property type="protein sequence ID" value="MCW3806703.1"/>
    <property type="molecule type" value="Genomic_DNA"/>
</dbReference>
<evidence type="ECO:0000313" key="8">
    <source>
        <dbReference type="EMBL" id="MCW3806703.1"/>
    </source>
</evidence>
<dbReference type="Pfam" id="PF01729">
    <property type="entry name" value="QRPTase_C"/>
    <property type="match status" value="1"/>
</dbReference>
<gene>
    <name evidence="8" type="primary">modD</name>
    <name evidence="8" type="ORF">OM074_13790</name>
</gene>
<evidence type="ECO:0000313" key="9">
    <source>
        <dbReference type="Proteomes" id="UP001207408"/>
    </source>
</evidence>
<evidence type="ECO:0000259" key="6">
    <source>
        <dbReference type="Pfam" id="PF01729"/>
    </source>
</evidence>
<evidence type="ECO:0000259" key="7">
    <source>
        <dbReference type="Pfam" id="PF02749"/>
    </source>
</evidence>
<evidence type="ECO:0000256" key="1">
    <source>
        <dbReference type="ARBA" id="ARBA00009400"/>
    </source>
</evidence>
<dbReference type="Gene3D" id="3.20.20.70">
    <property type="entry name" value="Aldolase class I"/>
    <property type="match status" value="1"/>
</dbReference>
<dbReference type="Gene3D" id="3.90.1170.20">
    <property type="entry name" value="Quinolinate phosphoribosyl transferase, N-terminal domain"/>
    <property type="match status" value="1"/>
</dbReference>
<dbReference type="GO" id="GO:0009435">
    <property type="term" value="P:NAD+ biosynthetic process"/>
    <property type="evidence" value="ECO:0007669"/>
    <property type="project" value="InterPro"/>
</dbReference>
<organism evidence="8 9">
    <name type="scientific">Plebeiibacterium marinum</name>
    <dbReference type="NCBI Taxonomy" id="2992111"/>
    <lineage>
        <taxon>Bacteria</taxon>
        <taxon>Pseudomonadati</taxon>
        <taxon>Bacteroidota</taxon>
        <taxon>Bacteroidia</taxon>
        <taxon>Marinilabiliales</taxon>
        <taxon>Marinilabiliaceae</taxon>
        <taxon>Plebeiibacterium</taxon>
    </lineage>
</organism>
<reference evidence="8" key="1">
    <citation type="submission" date="2022-10" db="EMBL/GenBank/DDBJ databases">
        <authorList>
            <person name="Yu W.X."/>
        </authorList>
    </citation>
    <scope>NUCLEOTIDE SEQUENCE</scope>
    <source>
        <strain evidence="8">D04</strain>
    </source>
</reference>
<dbReference type="PANTHER" id="PTHR32179:SF4">
    <property type="entry name" value="PYROPHOSPHORYLASE MODD-RELATED"/>
    <property type="match status" value="1"/>
</dbReference>
<dbReference type="InterPro" id="IPR006242">
    <property type="entry name" value="ModD"/>
</dbReference>
<dbReference type="SUPFAM" id="SSF54675">
    <property type="entry name" value="Nicotinate/Quinolinate PRTase N-terminal domain-like"/>
    <property type="match status" value="1"/>
</dbReference>
<dbReference type="GO" id="GO:0034213">
    <property type="term" value="P:quinolinate catabolic process"/>
    <property type="evidence" value="ECO:0007669"/>
    <property type="project" value="TreeGrafter"/>
</dbReference>
<evidence type="ECO:0000256" key="4">
    <source>
        <dbReference type="ARBA" id="ARBA00022679"/>
    </source>
</evidence>
<dbReference type="RefSeq" id="WP_301200382.1">
    <property type="nucleotide sequence ID" value="NZ_JAPDPI010000028.1"/>
</dbReference>
<accession>A0AAE3MEX2</accession>
<dbReference type="InterPro" id="IPR002638">
    <property type="entry name" value="Quinolinate_PRibosylTrfase_C"/>
</dbReference>
<proteinExistence type="inferred from homology"/>
<name>A0AAE3MEX2_9BACT</name>
<keyword evidence="4 5" id="KW-0808">Transferase</keyword>
<dbReference type="PIRSF" id="PIRSF006250">
    <property type="entry name" value="NadC_ModD"/>
    <property type="match status" value="1"/>
</dbReference>
<dbReference type="InterPro" id="IPR036068">
    <property type="entry name" value="Nicotinate_pribotase-like_C"/>
</dbReference>
<feature type="domain" description="Quinolinate phosphoribosyl transferase N-terminal" evidence="7">
    <location>
        <begin position="21"/>
        <end position="104"/>
    </location>
</feature>
<sequence length="281" mass="30831">MIYFTETDIDRLIEDDVPAGDMTSYLMDFKGETGRISLFARHSMVVCCIEEAERMYRKNGLQIMHSVPSGTKLSEGDKMLEAEGNAEAIHLIWRTGLAMIEFASGIATRTNSLVEAAHAVNQNIQVAGTRKHPPYLKKIALKALMAGGGIPHRTGLSDTILIFREHLLFSGGYENIENVITKIRNKQKERKIVVEAHNISEAKLIASSGADVIQMDKLPPNDFPICKKECEKINPSICIIAAGGVNASNAAEYAKAGAEVLVTSWMYFAPPADIKAVIEKI</sequence>
<feature type="domain" description="Quinolinate phosphoribosyl transferase C-terminal" evidence="6">
    <location>
        <begin position="106"/>
        <end position="275"/>
    </location>
</feature>
<comment type="caution">
    <text evidence="8">The sequence shown here is derived from an EMBL/GenBank/DDBJ whole genome shotgun (WGS) entry which is preliminary data.</text>
</comment>
<dbReference type="Proteomes" id="UP001207408">
    <property type="component" value="Unassembled WGS sequence"/>
</dbReference>
<dbReference type="NCBIfam" id="TIGR01334">
    <property type="entry name" value="modD"/>
    <property type="match status" value="1"/>
</dbReference>
<dbReference type="GO" id="GO:0005737">
    <property type="term" value="C:cytoplasm"/>
    <property type="evidence" value="ECO:0007669"/>
    <property type="project" value="TreeGrafter"/>
</dbReference>
<dbReference type="SUPFAM" id="SSF51690">
    <property type="entry name" value="Nicotinate/Quinolinate PRTase C-terminal domain-like"/>
    <property type="match status" value="1"/>
</dbReference>
<dbReference type="InterPro" id="IPR022412">
    <property type="entry name" value="Quinolinate_PRibosylTrfase_N"/>
</dbReference>
<dbReference type="Pfam" id="PF02749">
    <property type="entry name" value="QRPTase_N"/>
    <property type="match status" value="1"/>
</dbReference>
<dbReference type="FunFam" id="3.20.20.70:FF:000030">
    <property type="entry name" value="Nicotinate-nucleotide pyrophosphorylase, carboxylating"/>
    <property type="match status" value="1"/>
</dbReference>
<comment type="similarity">
    <text evidence="1 5">Belongs to the NadC/ModD family.</text>
</comment>
<dbReference type="GO" id="GO:0004514">
    <property type="term" value="F:nicotinate-nucleotide diphosphorylase (carboxylating) activity"/>
    <property type="evidence" value="ECO:0007669"/>
    <property type="project" value="InterPro"/>
</dbReference>
<keyword evidence="3 5" id="KW-0328">Glycosyltransferase</keyword>
<dbReference type="InterPro" id="IPR027277">
    <property type="entry name" value="NadC/ModD"/>
</dbReference>
<evidence type="ECO:0000256" key="3">
    <source>
        <dbReference type="ARBA" id="ARBA00022676"/>
    </source>
</evidence>
<dbReference type="AlphaFoldDB" id="A0AAE3MEX2"/>
<dbReference type="PANTHER" id="PTHR32179">
    <property type="entry name" value="NICOTINATE-NUCLEOTIDE PYROPHOSPHORYLASE [CARBOXYLATING]"/>
    <property type="match status" value="1"/>
</dbReference>
<evidence type="ECO:0000256" key="5">
    <source>
        <dbReference type="PIRNR" id="PIRNR006250"/>
    </source>
</evidence>
<keyword evidence="9" id="KW-1185">Reference proteome</keyword>
<dbReference type="InterPro" id="IPR037128">
    <property type="entry name" value="Quinolinate_PRibosylTase_N_sf"/>
</dbReference>
<evidence type="ECO:0000256" key="2">
    <source>
        <dbReference type="ARBA" id="ARBA00019205"/>
    </source>
</evidence>
<dbReference type="InterPro" id="IPR013785">
    <property type="entry name" value="Aldolase_TIM"/>
</dbReference>